<accession>A0AA86VYQ3</accession>
<sequence>MTQHNHHLHTHNHNQMLFWQENICAYFHYFADSMEGVPAYPLYKRLASALLRCMDSETFCRTGGNLAMVHEFEDSSIQQKQQVWHKLIVEKGFEILNVNNAVLTDPFCLLCSTISTA</sequence>
<dbReference type="Gramene" id="rna-AYBTSS11_LOCUS16171">
    <property type="protein sequence ID" value="CAJ1955520.1"/>
    <property type="gene ID" value="gene-AYBTSS11_LOCUS16171"/>
</dbReference>
<proteinExistence type="predicted"/>
<organism evidence="1 2">
    <name type="scientific">Sphenostylis stenocarpa</name>
    <dbReference type="NCBI Taxonomy" id="92480"/>
    <lineage>
        <taxon>Eukaryota</taxon>
        <taxon>Viridiplantae</taxon>
        <taxon>Streptophyta</taxon>
        <taxon>Embryophyta</taxon>
        <taxon>Tracheophyta</taxon>
        <taxon>Spermatophyta</taxon>
        <taxon>Magnoliopsida</taxon>
        <taxon>eudicotyledons</taxon>
        <taxon>Gunneridae</taxon>
        <taxon>Pentapetalae</taxon>
        <taxon>rosids</taxon>
        <taxon>fabids</taxon>
        <taxon>Fabales</taxon>
        <taxon>Fabaceae</taxon>
        <taxon>Papilionoideae</taxon>
        <taxon>50 kb inversion clade</taxon>
        <taxon>NPAAA clade</taxon>
        <taxon>indigoferoid/millettioid clade</taxon>
        <taxon>Phaseoleae</taxon>
        <taxon>Sphenostylis</taxon>
    </lineage>
</organism>
<evidence type="ECO:0000313" key="1">
    <source>
        <dbReference type="EMBL" id="CAJ1955520.1"/>
    </source>
</evidence>
<dbReference type="PANTHER" id="PTHR34204:SF2">
    <property type="entry name" value="RNA-BINDING ASCH DOMAIN PROTEIN"/>
    <property type="match status" value="1"/>
</dbReference>
<gene>
    <name evidence="1" type="ORF">AYBTSS11_LOCUS16171</name>
</gene>
<keyword evidence="2" id="KW-1185">Reference proteome</keyword>
<protein>
    <submittedName>
        <fullName evidence="1">Uncharacterized protein</fullName>
    </submittedName>
</protein>
<name>A0AA86VYQ3_9FABA</name>
<reference evidence="1" key="1">
    <citation type="submission" date="2023-10" db="EMBL/GenBank/DDBJ databases">
        <authorList>
            <person name="Domelevo Entfellner J.-B."/>
        </authorList>
    </citation>
    <scope>NUCLEOTIDE SEQUENCE</scope>
</reference>
<dbReference type="AlphaFoldDB" id="A0AA86VYQ3"/>
<dbReference type="EMBL" id="OY731402">
    <property type="protein sequence ID" value="CAJ1955520.1"/>
    <property type="molecule type" value="Genomic_DNA"/>
</dbReference>
<dbReference type="PANTHER" id="PTHR34204">
    <property type="entry name" value="RNA-BINDING ASCH DOMAIN PROTEIN"/>
    <property type="match status" value="1"/>
</dbReference>
<evidence type="ECO:0000313" key="2">
    <source>
        <dbReference type="Proteomes" id="UP001189624"/>
    </source>
</evidence>
<dbReference type="Proteomes" id="UP001189624">
    <property type="component" value="Chromosome 5"/>
</dbReference>